<dbReference type="PROSITE" id="PS50006">
    <property type="entry name" value="FHA_DOMAIN"/>
    <property type="match status" value="1"/>
</dbReference>
<feature type="domain" description="FHA" evidence="6">
    <location>
        <begin position="30"/>
        <end position="80"/>
    </location>
</feature>
<dbReference type="Gene3D" id="2.60.200.20">
    <property type="match status" value="1"/>
</dbReference>
<evidence type="ECO:0000256" key="5">
    <source>
        <dbReference type="SAM" id="MobiDB-lite"/>
    </source>
</evidence>
<evidence type="ECO:0000259" key="6">
    <source>
        <dbReference type="PROSITE" id="PS50006"/>
    </source>
</evidence>
<dbReference type="InterPro" id="IPR006260">
    <property type="entry name" value="TonB/TolA_C"/>
</dbReference>
<dbReference type="InterPro" id="IPR049806">
    <property type="entry name" value="MasK-like_C"/>
</dbReference>
<comment type="caution">
    <text evidence="7">The sequence shown here is derived from an EMBL/GenBank/DDBJ whole genome shotgun (WGS) entry which is preliminary data.</text>
</comment>
<reference evidence="8" key="1">
    <citation type="submission" date="2018-09" db="EMBL/GenBank/DDBJ databases">
        <authorList>
            <person name="Livingstone P.G."/>
            <person name="Whitworth D.E."/>
        </authorList>
    </citation>
    <scope>NUCLEOTIDE SEQUENCE [LARGE SCALE GENOMIC DNA]</scope>
    <source>
        <strain evidence="8">CA054A</strain>
    </source>
</reference>
<dbReference type="SUPFAM" id="SSF49879">
    <property type="entry name" value="SMAD/FHA domain"/>
    <property type="match status" value="1"/>
</dbReference>
<dbReference type="InterPro" id="IPR000253">
    <property type="entry name" value="FHA_dom"/>
</dbReference>
<sequence>MAAARKNGLTLRITTPDGSIQETVSEAESVIVGSGAQAAVKIQDPRVSNLHVMLKVDHDGSVTAIDLGSEGGTQVSGQKLVIPTALKPGDVLTVGTSRVEVLFGDTPRSVAPAGAAVAMPGAFHQLPPRGPAMPPAAQAAPPVRRDVAPPRAPVQAAAPSNLVGTVSTPRSSTAGGMQVSTTNHAAPTPVFGPSAPPGMVRKPTPPAIAAAKKPHLAAHLQDPLPLDAQPTPEAKVLQVALLWGDQMLEVQHFKDGAPVTIGEGKKNAFHVFVPQVGKRHVLAVSKGDKLELKAPAGSGVFVTNKGDVRTKDALRAAGQLNSASADQEQLFTLGLHDRAEVSLGTVGFMMRYVKPSPAILATSLSDRDFGFFKIAAICILASAAFVASMVLTPHSDTRSADDVFESQQSVAKFLIAPQKKVEAKKLQLSGVEEGAKAKDEEGKFGKEEAKLAEAAPSKPGTNVVDKSKKEKDRQVVGKVGLLGALKGMKGGASDVFGPGGIGTGINNSLGGLKGGAAMGDAQGVGGLGSRGTGNGGGGTALGIGGLGTQGNGRGVGGSGGIDLGGRGKSVTKVIPGKTTVVGGLDKDVIAKVIRRHQNEIKYCYESELNKNPALAGKVAVAFTIDPAGAVADANVAETTLGSSPAENCMLSRIRRWKFPEPKGGGVVSVTYPWLFSPSGADGEG</sequence>
<dbReference type="InterPro" id="IPR008984">
    <property type="entry name" value="SMAD_FHA_dom_sf"/>
</dbReference>
<evidence type="ECO:0000313" key="7">
    <source>
        <dbReference type="EMBL" id="RKG87337.1"/>
    </source>
</evidence>
<proteinExistence type="predicted"/>
<dbReference type="GO" id="GO:0016020">
    <property type="term" value="C:membrane"/>
    <property type="evidence" value="ECO:0007669"/>
    <property type="project" value="UniProtKB-SubCell"/>
</dbReference>
<dbReference type="Proteomes" id="UP000268094">
    <property type="component" value="Unassembled WGS sequence"/>
</dbReference>
<dbReference type="OrthoDB" id="5377858at2"/>
<evidence type="ECO:0000256" key="4">
    <source>
        <dbReference type="ARBA" id="ARBA00023136"/>
    </source>
</evidence>
<gene>
    <name evidence="7" type="ORF">D7V88_16230</name>
</gene>
<organism evidence="7 8">
    <name type="scientific">Corallococcus terminator</name>
    <dbReference type="NCBI Taxonomy" id="2316733"/>
    <lineage>
        <taxon>Bacteria</taxon>
        <taxon>Pseudomonadati</taxon>
        <taxon>Myxococcota</taxon>
        <taxon>Myxococcia</taxon>
        <taxon>Myxococcales</taxon>
        <taxon>Cystobacterineae</taxon>
        <taxon>Myxococcaceae</taxon>
        <taxon>Corallococcus</taxon>
    </lineage>
</organism>
<evidence type="ECO:0000256" key="1">
    <source>
        <dbReference type="ARBA" id="ARBA00004167"/>
    </source>
</evidence>
<accession>A0A3A8IV76</accession>
<keyword evidence="3" id="KW-1133">Transmembrane helix</keyword>
<protein>
    <submittedName>
        <fullName evidence="7">TonB family protein</fullName>
    </submittedName>
</protein>
<comment type="subcellular location">
    <subcellularLocation>
        <location evidence="1">Membrane</location>
        <topology evidence="1">Single-pass membrane protein</topology>
    </subcellularLocation>
</comment>
<keyword evidence="4" id="KW-0472">Membrane</keyword>
<name>A0A3A8IV76_9BACT</name>
<keyword evidence="8" id="KW-1185">Reference proteome</keyword>
<dbReference type="Pfam" id="PF00498">
    <property type="entry name" value="FHA"/>
    <property type="match status" value="1"/>
</dbReference>
<dbReference type="EMBL" id="RAVZ01000099">
    <property type="protein sequence ID" value="RKG87337.1"/>
    <property type="molecule type" value="Genomic_DNA"/>
</dbReference>
<dbReference type="CDD" id="cd00060">
    <property type="entry name" value="FHA"/>
    <property type="match status" value="1"/>
</dbReference>
<dbReference type="RefSeq" id="WP_120541546.1">
    <property type="nucleotide sequence ID" value="NZ_RAVZ01000099.1"/>
</dbReference>
<feature type="compositionally biased region" description="Basic and acidic residues" evidence="5">
    <location>
        <begin position="437"/>
        <end position="451"/>
    </location>
</feature>
<feature type="region of interest" description="Disordered" evidence="5">
    <location>
        <begin position="437"/>
        <end position="471"/>
    </location>
</feature>
<dbReference type="NCBIfam" id="TIGR01352">
    <property type="entry name" value="tonB_Cterm"/>
    <property type="match status" value="1"/>
</dbReference>
<dbReference type="SUPFAM" id="SSF74653">
    <property type="entry name" value="TolA/TonB C-terminal domain"/>
    <property type="match status" value="1"/>
</dbReference>
<keyword evidence="2" id="KW-0812">Transmembrane</keyword>
<evidence type="ECO:0000256" key="3">
    <source>
        <dbReference type="ARBA" id="ARBA00022989"/>
    </source>
</evidence>
<dbReference type="AlphaFoldDB" id="A0A3A8IV76"/>
<evidence type="ECO:0000256" key="2">
    <source>
        <dbReference type="ARBA" id="ARBA00022692"/>
    </source>
</evidence>
<evidence type="ECO:0000313" key="8">
    <source>
        <dbReference type="Proteomes" id="UP000268094"/>
    </source>
</evidence>
<dbReference type="NCBIfam" id="NF033768">
    <property type="entry name" value="myxo_SS_tail"/>
    <property type="match status" value="1"/>
</dbReference>